<evidence type="ECO:0000313" key="1">
    <source>
        <dbReference type="EMBL" id="DAE91977.1"/>
    </source>
</evidence>
<name>A0A8S5RRT5_9CAUD</name>
<accession>A0A8S5RRT5</accession>
<sequence length="104" mass="12627">MNYKFSDKFLIKVVKDNTNLNGWKYRLTNIYEENDFGDYNLVFKLNLFIIGKNFIAHITDKNNSYCYTIFKDDENKFRYLMEKASPLYEHILLRICEGFFNDHK</sequence>
<protein>
    <submittedName>
        <fullName evidence="1">Uncharacterized protein</fullName>
    </submittedName>
</protein>
<dbReference type="EMBL" id="BK057792">
    <property type="protein sequence ID" value="DAE91977.1"/>
    <property type="molecule type" value="Genomic_DNA"/>
</dbReference>
<organism evidence="1">
    <name type="scientific">Podoviridae sp. ctXdu7</name>
    <dbReference type="NCBI Taxonomy" id="2827618"/>
    <lineage>
        <taxon>Viruses</taxon>
        <taxon>Duplodnaviria</taxon>
        <taxon>Heunggongvirae</taxon>
        <taxon>Uroviricota</taxon>
        <taxon>Caudoviricetes</taxon>
    </lineage>
</organism>
<reference evidence="1" key="1">
    <citation type="journal article" date="2021" name="Proc. Natl. Acad. Sci. U.S.A.">
        <title>A Catalog of Tens of Thousands of Viruses from Human Metagenomes Reveals Hidden Associations with Chronic Diseases.</title>
        <authorList>
            <person name="Tisza M.J."/>
            <person name="Buck C.B."/>
        </authorList>
    </citation>
    <scope>NUCLEOTIDE SEQUENCE</scope>
    <source>
        <strain evidence="1">CtXdu7</strain>
    </source>
</reference>
<proteinExistence type="predicted"/>